<name>A0A843UQH8_COLES</name>
<evidence type="ECO:0000313" key="5">
    <source>
        <dbReference type="Proteomes" id="UP000652761"/>
    </source>
</evidence>
<dbReference type="Pfam" id="PF13370">
    <property type="entry name" value="Fer4_13"/>
    <property type="match status" value="1"/>
</dbReference>
<feature type="domain" description="J" evidence="3">
    <location>
        <begin position="65"/>
        <end position="128"/>
    </location>
</feature>
<dbReference type="Gene3D" id="3.30.70.20">
    <property type="match status" value="1"/>
</dbReference>
<dbReference type="Gene3D" id="1.10.287.110">
    <property type="entry name" value="DnaJ domain"/>
    <property type="match status" value="1"/>
</dbReference>
<accession>A0A843UQH8</accession>
<organism evidence="4 5">
    <name type="scientific">Colocasia esculenta</name>
    <name type="common">Wild taro</name>
    <name type="synonym">Arum esculentum</name>
    <dbReference type="NCBI Taxonomy" id="4460"/>
    <lineage>
        <taxon>Eukaryota</taxon>
        <taxon>Viridiplantae</taxon>
        <taxon>Streptophyta</taxon>
        <taxon>Embryophyta</taxon>
        <taxon>Tracheophyta</taxon>
        <taxon>Spermatophyta</taxon>
        <taxon>Magnoliopsida</taxon>
        <taxon>Liliopsida</taxon>
        <taxon>Araceae</taxon>
        <taxon>Aroideae</taxon>
        <taxon>Colocasieae</taxon>
        <taxon>Colocasia</taxon>
    </lineage>
</organism>
<evidence type="ECO:0000256" key="1">
    <source>
        <dbReference type="SAM" id="MobiDB-lite"/>
    </source>
</evidence>
<dbReference type="PANTHER" id="PTHR45295:SF1">
    <property type="entry name" value="CHAPERONE PROTEIN DNAJ C76, CHLOROPLASTIC"/>
    <property type="match status" value="1"/>
</dbReference>
<dbReference type="InterPro" id="IPR001623">
    <property type="entry name" value="DnaJ_domain"/>
</dbReference>
<dbReference type="SMR" id="A0A843UQH8"/>
<evidence type="ECO:0000313" key="4">
    <source>
        <dbReference type="EMBL" id="MQL84576.1"/>
    </source>
</evidence>
<comment type="caution">
    <text evidence="4">The sequence shown here is derived from an EMBL/GenBank/DDBJ whole genome shotgun (WGS) entry which is preliminary data.</text>
</comment>
<dbReference type="EMBL" id="NMUH01000771">
    <property type="protein sequence ID" value="MQL84576.1"/>
    <property type="molecule type" value="Genomic_DNA"/>
</dbReference>
<protein>
    <recommendedName>
        <fullName evidence="3">J domain-containing protein</fullName>
    </recommendedName>
</protein>
<dbReference type="Pfam" id="PF00226">
    <property type="entry name" value="DnaJ"/>
    <property type="match status" value="1"/>
</dbReference>
<feature type="region of interest" description="Disordered" evidence="1">
    <location>
        <begin position="317"/>
        <end position="403"/>
    </location>
</feature>
<dbReference type="GO" id="GO:0005783">
    <property type="term" value="C:endoplasmic reticulum"/>
    <property type="evidence" value="ECO:0007669"/>
    <property type="project" value="UniProtKB-ARBA"/>
</dbReference>
<dbReference type="OrthoDB" id="376357at2759"/>
<proteinExistence type="predicted"/>
<feature type="transmembrane region" description="Helical" evidence="2">
    <location>
        <begin position="457"/>
        <end position="482"/>
    </location>
</feature>
<dbReference type="AlphaFoldDB" id="A0A843UQH8"/>
<dbReference type="SMART" id="SM00271">
    <property type="entry name" value="DnaJ"/>
    <property type="match status" value="1"/>
</dbReference>
<dbReference type="Proteomes" id="UP000652761">
    <property type="component" value="Unassembled WGS sequence"/>
</dbReference>
<sequence length="489" mass="53085">MPALGFPPNGIPRFAPPPAGGKTCRTEADRTLHFFPPNRKLARTTVLKCRASSASSSSSFIVDYDLYDLLGVESKSDRSQIKNAYRALQKHCHPDIAGPSGHDMAIILNDAYAVLSDPNSRSAYDKERVKKAEFRGYTGKPLYSAWFGPESEQRAVFVDEVRCVGCLKCALFASNTFAVEPVYGRARVVAQWADPEQRVLNAIETCPVDCISIVERSDLAALEYLMSKQPRGRVRMTGSTGGVGGSNVFADVNKFRRRYSEMKEKAATEDFKGWETRVEARTSAMRAIRSISNWLFRQTHAASGSKPEARRNLVRLLGKPTETPSTKRLQEAAAARRAGGTAQPAGRRPLPKSGHSDEYWTPALLLPSPSNSYATEAAKSHPATSETKAPANKATGDASTDEIELGGNPMIPMVMRIPAVIAALAAAVVRFDGGQGTSSGLKEHIGGTVALEIVNSFWLQVLLAGITWYLIGAAMAGLVAVLTGRRLWR</sequence>
<dbReference type="SUPFAM" id="SSF54862">
    <property type="entry name" value="4Fe-4S ferredoxins"/>
    <property type="match status" value="1"/>
</dbReference>
<keyword evidence="2" id="KW-1133">Transmembrane helix</keyword>
<dbReference type="CDD" id="cd06257">
    <property type="entry name" value="DnaJ"/>
    <property type="match status" value="1"/>
</dbReference>
<reference evidence="4" key="1">
    <citation type="submission" date="2017-07" db="EMBL/GenBank/DDBJ databases">
        <title>Taro Niue Genome Assembly and Annotation.</title>
        <authorList>
            <person name="Atibalentja N."/>
            <person name="Keating K."/>
            <person name="Fields C.J."/>
        </authorList>
    </citation>
    <scope>NUCLEOTIDE SEQUENCE</scope>
    <source>
        <strain evidence="4">Niue_2</strain>
        <tissue evidence="4">Leaf</tissue>
    </source>
</reference>
<feature type="region of interest" description="Disordered" evidence="1">
    <location>
        <begin position="1"/>
        <end position="21"/>
    </location>
</feature>
<evidence type="ECO:0000259" key="3">
    <source>
        <dbReference type="PROSITE" id="PS50076"/>
    </source>
</evidence>
<dbReference type="InterPro" id="IPR036869">
    <property type="entry name" value="J_dom_sf"/>
</dbReference>
<feature type="compositionally biased region" description="Low complexity" evidence="1">
    <location>
        <begin position="332"/>
        <end position="348"/>
    </location>
</feature>
<evidence type="ECO:0000256" key="2">
    <source>
        <dbReference type="SAM" id="Phobius"/>
    </source>
</evidence>
<dbReference type="SUPFAM" id="SSF46565">
    <property type="entry name" value="Chaperone J-domain"/>
    <property type="match status" value="1"/>
</dbReference>
<keyword evidence="5" id="KW-1185">Reference proteome</keyword>
<dbReference type="PANTHER" id="PTHR45295">
    <property type="entry name" value="CHAPERONE PROTEIN DNAJ C76, CHLOROPLASTIC"/>
    <property type="match status" value="1"/>
</dbReference>
<keyword evidence="2" id="KW-0472">Membrane</keyword>
<keyword evidence="2" id="KW-0812">Transmembrane</keyword>
<dbReference type="PROSITE" id="PS50076">
    <property type="entry name" value="DNAJ_2"/>
    <property type="match status" value="1"/>
</dbReference>
<gene>
    <name evidence="4" type="ORF">Taro_017089</name>
</gene>